<dbReference type="EMBL" id="CM047897">
    <property type="protein sequence ID" value="KAJ0112602.1"/>
    <property type="molecule type" value="Genomic_DNA"/>
</dbReference>
<organism evidence="1 2">
    <name type="scientific">Pistacia atlantica</name>
    <dbReference type="NCBI Taxonomy" id="434234"/>
    <lineage>
        <taxon>Eukaryota</taxon>
        <taxon>Viridiplantae</taxon>
        <taxon>Streptophyta</taxon>
        <taxon>Embryophyta</taxon>
        <taxon>Tracheophyta</taxon>
        <taxon>Spermatophyta</taxon>
        <taxon>Magnoliopsida</taxon>
        <taxon>eudicotyledons</taxon>
        <taxon>Gunneridae</taxon>
        <taxon>Pentapetalae</taxon>
        <taxon>rosids</taxon>
        <taxon>malvids</taxon>
        <taxon>Sapindales</taxon>
        <taxon>Anacardiaceae</taxon>
        <taxon>Pistacia</taxon>
    </lineage>
</organism>
<dbReference type="Proteomes" id="UP001164250">
    <property type="component" value="Chromosome 1"/>
</dbReference>
<evidence type="ECO:0000313" key="1">
    <source>
        <dbReference type="EMBL" id="KAJ0112602.1"/>
    </source>
</evidence>
<sequence>MKCAAYLDSAKQIAAQLGAVGKTIDDDDLIAYIVSGLTHSYHPFVTSLSFATRDKALSFEDFQADGANQHITANLEQLTLAAPYRTEHVLVGNGQVYFDLSLSNNGFDLSLNTNANSSTFHNSLDRTPLSSSYDFVAPTSSSSPDISPSPPHSLPAPIIPLASQRSHPMTTRSQTGHLKPSTFPEYKTFYSTKHPLKALTSITMPIEPRSYKQASLSPEWCTAMQEEYDALIENRTWILCPRPLNHNVIDNKWVYKVKQKSDGQVDLQHLQQPYQLQQLDSILNSASAYLVLDIILDFKCILSL</sequence>
<evidence type="ECO:0000313" key="2">
    <source>
        <dbReference type="Proteomes" id="UP001164250"/>
    </source>
</evidence>
<keyword evidence="2" id="KW-1185">Reference proteome</keyword>
<protein>
    <submittedName>
        <fullName evidence="1">Uncharacterized protein</fullName>
    </submittedName>
</protein>
<proteinExistence type="predicted"/>
<comment type="caution">
    <text evidence="1">The sequence shown here is derived from an EMBL/GenBank/DDBJ whole genome shotgun (WGS) entry which is preliminary data.</text>
</comment>
<reference evidence="2" key="1">
    <citation type="journal article" date="2023" name="G3 (Bethesda)">
        <title>Genome assembly and association tests identify interacting loci associated with vigor, precocity, and sex in interspecific pistachio rootstocks.</title>
        <authorList>
            <person name="Palmer W."/>
            <person name="Jacygrad E."/>
            <person name="Sagayaradj S."/>
            <person name="Cavanaugh K."/>
            <person name="Han R."/>
            <person name="Bertier L."/>
            <person name="Beede B."/>
            <person name="Kafkas S."/>
            <person name="Golino D."/>
            <person name="Preece J."/>
            <person name="Michelmore R."/>
        </authorList>
    </citation>
    <scope>NUCLEOTIDE SEQUENCE [LARGE SCALE GENOMIC DNA]</scope>
</reference>
<accession>A0ACC1CAR2</accession>
<gene>
    <name evidence="1" type="ORF">Patl1_01271</name>
</gene>
<name>A0ACC1CAR2_9ROSI</name>